<keyword evidence="2" id="KW-0378">Hydrolase</keyword>
<feature type="region of interest" description="Disordered" evidence="1">
    <location>
        <begin position="1"/>
        <end position="20"/>
    </location>
</feature>
<feature type="compositionally biased region" description="Basic and acidic residues" evidence="1">
    <location>
        <begin position="190"/>
        <end position="202"/>
    </location>
</feature>
<feature type="compositionally biased region" description="Basic and acidic residues" evidence="1">
    <location>
        <begin position="238"/>
        <end position="247"/>
    </location>
</feature>
<protein>
    <submittedName>
        <fullName evidence="2">Hydrolase, alpha/beta fold family</fullName>
    </submittedName>
</protein>
<proteinExistence type="predicted"/>
<name>A0A6J4MGI3_9ACTN</name>
<feature type="non-terminal residue" evidence="2">
    <location>
        <position position="1"/>
    </location>
</feature>
<feature type="region of interest" description="Disordered" evidence="1">
    <location>
        <begin position="26"/>
        <end position="286"/>
    </location>
</feature>
<feature type="compositionally biased region" description="Basic residues" evidence="1">
    <location>
        <begin position="136"/>
        <end position="147"/>
    </location>
</feature>
<feature type="compositionally biased region" description="Low complexity" evidence="1">
    <location>
        <begin position="33"/>
        <end position="53"/>
    </location>
</feature>
<sequence>GRHERTSGQRTRRAVLRRLRPARVHGVRRWRPLGRPAARAAHAAPDARPAGARARGGRFPRRHAGPAGARPFRPSGGPQGVLDDRVGRAGDRAARPPRRRGRGRRRHVARRERQPRGRCDRPRARPGAAARDAGARQRRGGRDHRLRAAALHGPVLPSGRAAARRDRAVGAAGDGGVLGRHRPRHPRPATRLDGRGHPRDLLRPGGAVEPAATPDRGAGAGHRSPARPDPPRRRRADGRRGDAERPPPRRLQHPGVAVPSRPPEPGGPRLRHRGLGRRRSAGPAGL</sequence>
<feature type="compositionally biased region" description="Basic residues" evidence="1">
    <location>
        <begin position="10"/>
        <end position="20"/>
    </location>
</feature>
<feature type="compositionally biased region" description="Basic and acidic residues" evidence="1">
    <location>
        <begin position="111"/>
        <end position="123"/>
    </location>
</feature>
<feature type="compositionally biased region" description="Basic residues" evidence="1">
    <location>
        <begin position="269"/>
        <end position="280"/>
    </location>
</feature>
<accession>A0A6J4MGI3</accession>
<reference evidence="2" key="1">
    <citation type="submission" date="2020-02" db="EMBL/GenBank/DDBJ databases">
        <authorList>
            <person name="Meier V. D."/>
        </authorList>
    </citation>
    <scope>NUCLEOTIDE SEQUENCE</scope>
    <source>
        <strain evidence="2">AVDCRST_MAG47</strain>
    </source>
</reference>
<dbReference type="GO" id="GO:0016787">
    <property type="term" value="F:hydrolase activity"/>
    <property type="evidence" value="ECO:0007669"/>
    <property type="project" value="UniProtKB-KW"/>
</dbReference>
<dbReference type="EMBL" id="CADCUK010000003">
    <property type="protein sequence ID" value="CAA9358996.1"/>
    <property type="molecule type" value="Genomic_DNA"/>
</dbReference>
<evidence type="ECO:0000313" key="2">
    <source>
        <dbReference type="EMBL" id="CAA9358996.1"/>
    </source>
</evidence>
<gene>
    <name evidence="2" type="ORF">AVDCRST_MAG47-33</name>
</gene>
<dbReference type="AlphaFoldDB" id="A0A6J4MGI3"/>
<feature type="non-terminal residue" evidence="2">
    <location>
        <position position="286"/>
    </location>
</feature>
<organism evidence="2">
    <name type="scientific">uncultured Nocardioidaceae bacterium</name>
    <dbReference type="NCBI Taxonomy" id="253824"/>
    <lineage>
        <taxon>Bacteria</taxon>
        <taxon>Bacillati</taxon>
        <taxon>Actinomycetota</taxon>
        <taxon>Actinomycetes</taxon>
        <taxon>Propionibacteriales</taxon>
        <taxon>Nocardioidaceae</taxon>
        <taxon>environmental samples</taxon>
    </lineage>
</organism>
<feature type="compositionally biased region" description="Basic and acidic residues" evidence="1">
    <location>
        <begin position="82"/>
        <end position="94"/>
    </location>
</feature>
<feature type="compositionally biased region" description="Low complexity" evidence="1">
    <location>
        <begin position="65"/>
        <end position="76"/>
    </location>
</feature>
<feature type="compositionally biased region" description="Basic residues" evidence="1">
    <location>
        <begin position="95"/>
        <end position="110"/>
    </location>
</feature>
<feature type="compositionally biased region" description="Basic residues" evidence="1">
    <location>
        <begin position="179"/>
        <end position="188"/>
    </location>
</feature>
<feature type="compositionally biased region" description="Basic residues" evidence="1">
    <location>
        <begin position="55"/>
        <end position="64"/>
    </location>
</feature>
<evidence type="ECO:0000256" key="1">
    <source>
        <dbReference type="SAM" id="MobiDB-lite"/>
    </source>
</evidence>